<dbReference type="InterPro" id="IPR011990">
    <property type="entry name" value="TPR-like_helical_dom_sf"/>
</dbReference>
<reference evidence="2 3" key="1">
    <citation type="journal article" date="2017" name="Antonie Van Leeuwenhoek">
        <title>Rhizobium rhizosphaerae sp. nov., a novel species isolated from rice rhizosphere.</title>
        <authorList>
            <person name="Zhao J.J."/>
            <person name="Zhang J."/>
            <person name="Zhang R.J."/>
            <person name="Zhang C.W."/>
            <person name="Yin H.Q."/>
            <person name="Zhang X.X."/>
        </authorList>
    </citation>
    <scope>NUCLEOTIDE SEQUENCE [LARGE SCALE GENOMIC DNA]</scope>
    <source>
        <strain evidence="2 3">E3</strain>
    </source>
</reference>
<name>K6YRC1_9ALTE</name>
<dbReference type="Proteomes" id="UP000006334">
    <property type="component" value="Unassembled WGS sequence"/>
</dbReference>
<gene>
    <name evidence="2" type="ORF">GLIP_1194</name>
</gene>
<dbReference type="PANTHER" id="PTHR10098">
    <property type="entry name" value="RAPSYN-RELATED"/>
    <property type="match status" value="1"/>
</dbReference>
<proteinExistence type="predicted"/>
<dbReference type="AlphaFoldDB" id="K6YRC1"/>
<dbReference type="PANTHER" id="PTHR10098:SF112">
    <property type="entry name" value="SLR0380 PROTEIN"/>
    <property type="match status" value="1"/>
</dbReference>
<evidence type="ECO:0000313" key="3">
    <source>
        <dbReference type="Proteomes" id="UP000006334"/>
    </source>
</evidence>
<dbReference type="SMART" id="SM00028">
    <property type="entry name" value="TPR"/>
    <property type="match status" value="2"/>
</dbReference>
<dbReference type="Pfam" id="PF12770">
    <property type="entry name" value="CHAT"/>
    <property type="match status" value="1"/>
</dbReference>
<dbReference type="EMBL" id="BAEN01000023">
    <property type="protein sequence ID" value="GAC13835.1"/>
    <property type="molecule type" value="Genomic_DNA"/>
</dbReference>
<dbReference type="InterPro" id="IPR024983">
    <property type="entry name" value="CHAT_dom"/>
</dbReference>
<sequence>MVELQKNSSEESRFLFYDRIDSHLSVFTPQKISINSQVKLLDLHAAFASNSSICLYAYMTQDEALENQHLIRYMAAPHPLLISLFELHQKLPTDDTNLKRLFELWRKALVLTTEEEKQFINALWIDTFYRLYKKSNLQLLLIYYSFYLENVSKIDQFEPLTYILLLDIYEFNVEQTSEYLQRLRLARNSDNIAELFMSHILQAMFQLYHAQPQEAKFHLDEIQSLLNNHKLYSSFKVDFWDVLGHWALTNAKFQPVQQAKYNQLALEYETRALELAVKNGNFLKAARISNNIGWILRKQQRLSEALESYSLALLNLDQEEQPLLAVYLYKNLASVHLALGDVESARLFFAQSLLSSETSSFWRINIECQLAFSDFQFDSSARNHSALLGCLRSFYKLLENDQNHVNVNAFLGLSFDILRNTANLDFSLLEAQVQQTLAQSQTVTMNQSVMAKKLLINGFRESNADDKYDYFERAKALSANDENISLSSEIAMEIALHCLSSRPQNCSNDYLNRSISSSLEAMKQVLLQIGTRDLNIHFINRAESFLAKSVDYYAEQGNIDALTNMNLLTQSFNNDVNIRKSMADMTLNRVVEVSESALKLTKPHDHQSAVDYLISKQLGGLKSGGAPADILIDNFINALKNERIRDDFQLNYQVGFDQLSALSNQSVLTFLDGEHWVWLLLQSESHSKLYKIANKAEISKQINQYVTSITHFKSNLDDFEKKLVLRLLPEKSLQFFAENIFIETSSTTNRFPFSTISKYHPKIKSVSILKRLARGSEFKHDERSLATNVVVFANPVNNREQDDWRKDMPDLPWSEQEVEFIAKEFDNTRVTTYIGEQATKSALFNEQSRNANVLHIASHAYFNPTNPAIIGFILSPNRETNRQGFVVYEDIQQSRFNNQLVVLNGCESALGLSSRVWVRSIATAFLQVGAKQTIGTLWPVSDKASAFLMRYFYQELAITQDAPEALANAQNKMRLNPRFKHPFYWAAFTIYSSSTEANVINVKKI</sequence>
<dbReference type="SUPFAM" id="SSF48452">
    <property type="entry name" value="TPR-like"/>
    <property type="match status" value="1"/>
</dbReference>
<dbReference type="InterPro" id="IPR019734">
    <property type="entry name" value="TPR_rpt"/>
</dbReference>
<evidence type="ECO:0000259" key="1">
    <source>
        <dbReference type="Pfam" id="PF12770"/>
    </source>
</evidence>
<dbReference type="eggNOG" id="COG4995">
    <property type="taxonomic scope" value="Bacteria"/>
</dbReference>
<dbReference type="OrthoDB" id="9146156at2"/>
<organism evidence="2 3">
    <name type="scientific">Aliiglaciecola lipolytica E3</name>
    <dbReference type="NCBI Taxonomy" id="1127673"/>
    <lineage>
        <taxon>Bacteria</taxon>
        <taxon>Pseudomonadati</taxon>
        <taxon>Pseudomonadota</taxon>
        <taxon>Gammaproteobacteria</taxon>
        <taxon>Alteromonadales</taxon>
        <taxon>Alteromonadaceae</taxon>
        <taxon>Aliiglaciecola</taxon>
    </lineage>
</organism>
<keyword evidence="3" id="KW-1185">Reference proteome</keyword>
<dbReference type="STRING" id="1127673.GLIP_1194"/>
<feature type="domain" description="CHAT" evidence="1">
    <location>
        <begin position="739"/>
        <end position="991"/>
    </location>
</feature>
<accession>K6YRC1</accession>
<dbReference type="RefSeq" id="WP_008843652.1">
    <property type="nucleotide sequence ID" value="NZ_BAEN01000023.1"/>
</dbReference>
<dbReference type="Gene3D" id="1.25.40.10">
    <property type="entry name" value="Tetratricopeptide repeat domain"/>
    <property type="match status" value="1"/>
</dbReference>
<protein>
    <recommendedName>
        <fullName evidence="1">CHAT domain-containing protein</fullName>
    </recommendedName>
</protein>
<comment type="caution">
    <text evidence="2">The sequence shown here is derived from an EMBL/GenBank/DDBJ whole genome shotgun (WGS) entry which is preliminary data.</text>
</comment>
<evidence type="ECO:0000313" key="2">
    <source>
        <dbReference type="EMBL" id="GAC13835.1"/>
    </source>
</evidence>